<dbReference type="AlphaFoldDB" id="A0A2P2J7A2"/>
<protein>
    <submittedName>
        <fullName evidence="1">Uncharacterized protein</fullName>
    </submittedName>
</protein>
<proteinExistence type="predicted"/>
<sequence length="61" mass="7113">MTRCIVELDVKFSEPLYSRTTECESWCKFVLILSFPSHLFMARWPICFLSLKPRSIPGTNS</sequence>
<reference evidence="1" key="1">
    <citation type="submission" date="2018-02" db="EMBL/GenBank/DDBJ databases">
        <title>Rhizophora mucronata_Transcriptome.</title>
        <authorList>
            <person name="Meera S.P."/>
            <person name="Sreeshan A."/>
            <person name="Augustine A."/>
        </authorList>
    </citation>
    <scope>NUCLEOTIDE SEQUENCE</scope>
    <source>
        <tissue evidence="1">Leaf</tissue>
    </source>
</reference>
<dbReference type="EMBL" id="GGEC01008858">
    <property type="protein sequence ID" value="MBW89341.1"/>
    <property type="molecule type" value="Transcribed_RNA"/>
</dbReference>
<accession>A0A2P2J7A2</accession>
<evidence type="ECO:0000313" key="1">
    <source>
        <dbReference type="EMBL" id="MBW89341.1"/>
    </source>
</evidence>
<organism evidence="1">
    <name type="scientific">Rhizophora mucronata</name>
    <name type="common">Asiatic mangrove</name>
    <dbReference type="NCBI Taxonomy" id="61149"/>
    <lineage>
        <taxon>Eukaryota</taxon>
        <taxon>Viridiplantae</taxon>
        <taxon>Streptophyta</taxon>
        <taxon>Embryophyta</taxon>
        <taxon>Tracheophyta</taxon>
        <taxon>Spermatophyta</taxon>
        <taxon>Magnoliopsida</taxon>
        <taxon>eudicotyledons</taxon>
        <taxon>Gunneridae</taxon>
        <taxon>Pentapetalae</taxon>
        <taxon>rosids</taxon>
        <taxon>fabids</taxon>
        <taxon>Malpighiales</taxon>
        <taxon>Rhizophoraceae</taxon>
        <taxon>Rhizophora</taxon>
    </lineage>
</organism>
<name>A0A2P2J7A2_RHIMU</name>